<gene>
    <name evidence="3" type="ORF">ZOSMA_56G01070</name>
</gene>
<reference evidence="4" key="1">
    <citation type="journal article" date="2016" name="Nature">
        <title>The genome of the seagrass Zostera marina reveals angiosperm adaptation to the sea.</title>
        <authorList>
            <person name="Olsen J.L."/>
            <person name="Rouze P."/>
            <person name="Verhelst B."/>
            <person name="Lin Y.-C."/>
            <person name="Bayer T."/>
            <person name="Collen J."/>
            <person name="Dattolo E."/>
            <person name="De Paoli E."/>
            <person name="Dittami S."/>
            <person name="Maumus F."/>
            <person name="Michel G."/>
            <person name="Kersting A."/>
            <person name="Lauritano C."/>
            <person name="Lohaus R."/>
            <person name="Toepel M."/>
            <person name="Tonon T."/>
            <person name="Vanneste K."/>
            <person name="Amirebrahimi M."/>
            <person name="Brakel J."/>
            <person name="Bostroem C."/>
            <person name="Chovatia M."/>
            <person name="Grimwood J."/>
            <person name="Jenkins J.W."/>
            <person name="Jueterbock A."/>
            <person name="Mraz A."/>
            <person name="Stam W.T."/>
            <person name="Tice H."/>
            <person name="Bornberg-Bauer E."/>
            <person name="Green P.J."/>
            <person name="Pearson G.A."/>
            <person name="Procaccini G."/>
            <person name="Duarte C.M."/>
            <person name="Schmutz J."/>
            <person name="Reusch T.B.H."/>
            <person name="Van de Peer Y."/>
        </authorList>
    </citation>
    <scope>NUCLEOTIDE SEQUENCE [LARGE SCALE GENOMIC DNA]</scope>
    <source>
        <strain evidence="4">cv. Finnish</strain>
    </source>
</reference>
<dbReference type="EMBL" id="LFYR01001565">
    <property type="protein sequence ID" value="KMZ60876.1"/>
    <property type="molecule type" value="Genomic_DNA"/>
</dbReference>
<evidence type="ECO:0000259" key="2">
    <source>
        <dbReference type="Pfam" id="PF05678"/>
    </source>
</evidence>
<feature type="region of interest" description="Disordered" evidence="1">
    <location>
        <begin position="62"/>
        <end position="131"/>
    </location>
</feature>
<feature type="domain" description="VQ" evidence="2">
    <location>
        <begin position="44"/>
        <end position="67"/>
    </location>
</feature>
<protein>
    <submittedName>
        <fullName evidence="3">VQ motif-containing protein</fullName>
    </submittedName>
</protein>
<comment type="caution">
    <text evidence="3">The sequence shown here is derived from an EMBL/GenBank/DDBJ whole genome shotgun (WGS) entry which is preliminary data.</text>
</comment>
<feature type="compositionally biased region" description="Low complexity" evidence="1">
    <location>
        <begin position="34"/>
        <end position="46"/>
    </location>
</feature>
<evidence type="ECO:0000313" key="4">
    <source>
        <dbReference type="Proteomes" id="UP000036987"/>
    </source>
</evidence>
<organism evidence="3 4">
    <name type="scientific">Zostera marina</name>
    <name type="common">Eelgrass</name>
    <dbReference type="NCBI Taxonomy" id="29655"/>
    <lineage>
        <taxon>Eukaryota</taxon>
        <taxon>Viridiplantae</taxon>
        <taxon>Streptophyta</taxon>
        <taxon>Embryophyta</taxon>
        <taxon>Tracheophyta</taxon>
        <taxon>Spermatophyta</taxon>
        <taxon>Magnoliopsida</taxon>
        <taxon>Liliopsida</taxon>
        <taxon>Zosteraceae</taxon>
        <taxon>Zostera</taxon>
    </lineage>
</organism>
<feature type="compositionally biased region" description="Low complexity" evidence="1">
    <location>
        <begin position="84"/>
        <end position="94"/>
    </location>
</feature>
<feature type="compositionally biased region" description="Pro residues" evidence="1">
    <location>
        <begin position="69"/>
        <end position="83"/>
    </location>
</feature>
<accession>A0A0K9NVT1</accession>
<feature type="region of interest" description="Disordered" evidence="1">
    <location>
        <begin position="1"/>
        <end position="46"/>
    </location>
</feature>
<dbReference type="OrthoDB" id="783585at2759"/>
<dbReference type="STRING" id="29655.A0A0K9NVT1"/>
<dbReference type="Proteomes" id="UP000036987">
    <property type="component" value="Unassembled WGS sequence"/>
</dbReference>
<dbReference type="PANTHER" id="PTHR33783:SF1">
    <property type="entry name" value="PROTEIN HAIKU1"/>
    <property type="match status" value="1"/>
</dbReference>
<feature type="compositionally biased region" description="Pro residues" evidence="1">
    <location>
        <begin position="195"/>
        <end position="204"/>
    </location>
</feature>
<dbReference type="Pfam" id="PF05678">
    <property type="entry name" value="VQ"/>
    <property type="match status" value="1"/>
</dbReference>
<dbReference type="InterPro" id="IPR039612">
    <property type="entry name" value="VQ_5/9/14"/>
</dbReference>
<feature type="compositionally biased region" description="Low complexity" evidence="1">
    <location>
        <begin position="112"/>
        <end position="122"/>
    </location>
</feature>
<feature type="compositionally biased region" description="Low complexity" evidence="1">
    <location>
        <begin position="205"/>
        <end position="218"/>
    </location>
</feature>
<feature type="region of interest" description="Disordered" evidence="1">
    <location>
        <begin position="189"/>
        <end position="253"/>
    </location>
</feature>
<feature type="compositionally biased region" description="Polar residues" evidence="1">
    <location>
        <begin position="224"/>
        <end position="238"/>
    </location>
</feature>
<name>A0A0K9NVT1_ZOSMR</name>
<evidence type="ECO:0000313" key="3">
    <source>
        <dbReference type="EMBL" id="KMZ60876.1"/>
    </source>
</evidence>
<dbReference type="AlphaFoldDB" id="A0A0K9NVT1"/>
<sequence>MNHNNHHHLGVNRTGKNIRKSPIHQPNFHPLPPNQNRQQQQQNQPQVYNISKSDFRDVVQQLTGTPSRDPSPNPTPPPQPTPAPATAFRPPKATSLRLQKIRPPPLTPIARPNIPNHNNPNNFHYKSNQNPAALLPRPSPQQQVTASAFPPTPPTLWAGRAGVAESPVSLYMRYLENSVLKPEFSMQAQLGRGLPPHPQLPPQPQFQSQPHPQHPRSGVIQHPSHIQRSQLGPTSLQPPFSGPGFNSSRGPVPAPVPVPFPPVSPSPNAFMNLLSPHSPHPPLLSPMFQVPPPLSPTFFLSPLSRFPGSSGLLGPGPQTPHSPGLFFPPSPSWFVPSPRWGDLP</sequence>
<dbReference type="OMA" id="GDVWANT"/>
<proteinExistence type="predicted"/>
<feature type="compositionally biased region" description="Basic residues" evidence="1">
    <location>
        <begin position="1"/>
        <end position="22"/>
    </location>
</feature>
<dbReference type="InterPro" id="IPR008889">
    <property type="entry name" value="VQ"/>
</dbReference>
<keyword evidence="4" id="KW-1185">Reference proteome</keyword>
<dbReference type="PANTHER" id="PTHR33783">
    <property type="entry name" value="PROTEIN HAIKU1"/>
    <property type="match status" value="1"/>
</dbReference>
<evidence type="ECO:0000256" key="1">
    <source>
        <dbReference type="SAM" id="MobiDB-lite"/>
    </source>
</evidence>